<feature type="transmembrane region" description="Helical" evidence="1">
    <location>
        <begin position="7"/>
        <end position="29"/>
    </location>
</feature>
<protein>
    <submittedName>
        <fullName evidence="3">Hypothetical membrane protein</fullName>
    </submittedName>
</protein>
<proteinExistence type="predicted"/>
<reference evidence="3 4" key="1">
    <citation type="journal article" date="2009" name="Genome Res.">
        <title>Comparative genomics of the fungal pathogens Candida dubliniensis and Candida albicans.</title>
        <authorList>
            <person name="Jackson A.P."/>
            <person name="Gamble J.A."/>
            <person name="Yeomans T."/>
            <person name="Moran G.P."/>
            <person name="Saunders D."/>
            <person name="Harris D."/>
            <person name="Aslett M."/>
            <person name="Barrell J.F."/>
            <person name="Butler G."/>
            <person name="Citiulo F."/>
            <person name="Coleman D.C."/>
            <person name="de Groot P.W.J."/>
            <person name="Goodwin T.J."/>
            <person name="Quail M.A."/>
            <person name="McQuillan J."/>
            <person name="Munro C.A."/>
            <person name="Pain A."/>
            <person name="Poulter R.T."/>
            <person name="Rajandream M.A."/>
            <person name="Renauld H."/>
            <person name="Spiering M.J."/>
            <person name="Tivey A."/>
            <person name="Gow N.A.R."/>
            <person name="Barrell B."/>
            <person name="Sullivan D.J."/>
            <person name="Berriman M."/>
        </authorList>
    </citation>
    <scope>NUCLEOTIDE SEQUENCE [LARGE SCALE GENOMIC DNA]</scope>
    <source>
        <strain evidence="4">CD36 / ATCC MYA-646 / CBS 7987 / NCPF 3949 / NRRL Y-17841</strain>
    </source>
</reference>
<accession>B9WAI8</accession>
<keyword evidence="1" id="KW-1133">Transmembrane helix</keyword>
<evidence type="ECO:0000313" key="2">
    <source>
        <dbReference type="CGD" id="CAL0000160732"/>
    </source>
</evidence>
<dbReference type="RefSeq" id="XP_002418108.1">
    <property type="nucleotide sequence ID" value="XM_002418063.1"/>
</dbReference>
<dbReference type="EMBL" id="FM992689">
    <property type="protein sequence ID" value="CAX43408.1"/>
    <property type="molecule type" value="Genomic_DNA"/>
</dbReference>
<keyword evidence="4" id="KW-1185">Reference proteome</keyword>
<evidence type="ECO:0000313" key="3">
    <source>
        <dbReference type="EMBL" id="CAX43408.1"/>
    </source>
</evidence>
<dbReference type="HOGENOM" id="CLU_1740271_0_0_1"/>
<evidence type="ECO:0000313" key="4">
    <source>
        <dbReference type="Proteomes" id="UP000002605"/>
    </source>
</evidence>
<dbReference type="CGD" id="CAL0000160732">
    <property type="gene designation" value="Cd36_16280"/>
</dbReference>
<dbReference type="AlphaFoldDB" id="B9WAI8"/>
<organism evidence="3 4">
    <name type="scientific">Candida dubliniensis (strain CD36 / ATCC MYA-646 / CBS 7987 / NCPF 3949 / NRRL Y-17841)</name>
    <name type="common">Yeast</name>
    <dbReference type="NCBI Taxonomy" id="573826"/>
    <lineage>
        <taxon>Eukaryota</taxon>
        <taxon>Fungi</taxon>
        <taxon>Dikarya</taxon>
        <taxon>Ascomycota</taxon>
        <taxon>Saccharomycotina</taxon>
        <taxon>Pichiomycetes</taxon>
        <taxon>Debaryomycetaceae</taxon>
        <taxon>Candida/Lodderomyces clade</taxon>
        <taxon>Candida</taxon>
    </lineage>
</organism>
<dbReference type="Proteomes" id="UP000002605">
    <property type="component" value="Chromosome 2"/>
</dbReference>
<keyword evidence="1" id="KW-0472">Membrane</keyword>
<keyword evidence="1" id="KW-0812">Transmembrane</keyword>
<gene>
    <name evidence="2" type="ordered locus">Cd36_16280</name>
    <name evidence="3" type="ORF">CD36_16280</name>
</gene>
<name>B9WAI8_CANDC</name>
<evidence type="ECO:0000256" key="1">
    <source>
        <dbReference type="SAM" id="Phobius"/>
    </source>
</evidence>
<dbReference type="GeneID" id="8046498"/>
<sequence>MSLILGINFFLFVSFLIWSLKNNILYHFVIKASLKPQFSLPSFQSNSTVEHSNCLFCHPLLNNLEILFLWNLVSHYQHHHHSVLFFYLSLLLFLHRYKLFLLPSDFNAYWALTYTKKKKNPHKKIKNFERTTKFKKKTIIYPIRKGYKQI</sequence>
<dbReference type="KEGG" id="cdu:CD36_16280"/>